<organism evidence="3 4">
    <name type="scientific">Sphingobium olei</name>
    <dbReference type="NCBI Taxonomy" id="420955"/>
    <lineage>
        <taxon>Bacteria</taxon>
        <taxon>Pseudomonadati</taxon>
        <taxon>Pseudomonadota</taxon>
        <taxon>Alphaproteobacteria</taxon>
        <taxon>Sphingomonadales</taxon>
        <taxon>Sphingomonadaceae</taxon>
        <taxon>Sphingobium</taxon>
    </lineage>
</organism>
<evidence type="ECO:0000256" key="1">
    <source>
        <dbReference type="SAM" id="MobiDB-lite"/>
    </source>
</evidence>
<keyword evidence="2" id="KW-0472">Membrane</keyword>
<evidence type="ECO:0000256" key="2">
    <source>
        <dbReference type="SAM" id="Phobius"/>
    </source>
</evidence>
<comment type="caution">
    <text evidence="3">The sequence shown here is derived from an EMBL/GenBank/DDBJ whole genome shotgun (WGS) entry which is preliminary data.</text>
</comment>
<protein>
    <submittedName>
        <fullName evidence="3">Uncharacterized protein</fullName>
    </submittedName>
</protein>
<gene>
    <name evidence="3" type="ORF">ACFQ24_21620</name>
</gene>
<reference evidence="4" key="1">
    <citation type="journal article" date="2019" name="Int. J. Syst. Evol. Microbiol.">
        <title>The Global Catalogue of Microorganisms (GCM) 10K type strain sequencing project: providing services to taxonomists for standard genome sequencing and annotation.</title>
        <authorList>
            <consortium name="The Broad Institute Genomics Platform"/>
            <consortium name="The Broad Institute Genome Sequencing Center for Infectious Disease"/>
            <person name="Wu L."/>
            <person name="Ma J."/>
        </authorList>
    </citation>
    <scope>NUCLEOTIDE SEQUENCE [LARGE SCALE GENOMIC DNA]</scope>
    <source>
        <strain evidence="4">CCUG 54329</strain>
    </source>
</reference>
<name>A0ABW3P3J5_9SPHN</name>
<feature type="region of interest" description="Disordered" evidence="1">
    <location>
        <begin position="1"/>
        <end position="25"/>
    </location>
</feature>
<sequence>MFLDLKDYPAPPPWEPQPEPPASRLTARQQRTLALLIGVNLILLLAAPIGGATLIAGLWALLH</sequence>
<dbReference type="EMBL" id="JBHTLS010000135">
    <property type="protein sequence ID" value="MFD1107476.1"/>
    <property type="molecule type" value="Genomic_DNA"/>
</dbReference>
<dbReference type="Proteomes" id="UP001597203">
    <property type="component" value="Unassembled WGS sequence"/>
</dbReference>
<evidence type="ECO:0000313" key="4">
    <source>
        <dbReference type="Proteomes" id="UP001597203"/>
    </source>
</evidence>
<feature type="transmembrane region" description="Helical" evidence="2">
    <location>
        <begin position="33"/>
        <end position="62"/>
    </location>
</feature>
<proteinExistence type="predicted"/>
<keyword evidence="2" id="KW-0812">Transmembrane</keyword>
<evidence type="ECO:0000313" key="3">
    <source>
        <dbReference type="EMBL" id="MFD1107476.1"/>
    </source>
</evidence>
<keyword evidence="4" id="KW-1185">Reference proteome</keyword>
<feature type="compositionally biased region" description="Pro residues" evidence="1">
    <location>
        <begin position="9"/>
        <end position="21"/>
    </location>
</feature>
<accession>A0ABW3P3J5</accession>
<dbReference type="RefSeq" id="WP_380915062.1">
    <property type="nucleotide sequence ID" value="NZ_JBHTLS010000135.1"/>
</dbReference>
<keyword evidence="2" id="KW-1133">Transmembrane helix</keyword>